<proteinExistence type="predicted"/>
<feature type="region of interest" description="Disordered" evidence="1">
    <location>
        <begin position="70"/>
        <end position="128"/>
    </location>
</feature>
<protein>
    <submittedName>
        <fullName evidence="2">Uncharacterized protein</fullName>
    </submittedName>
</protein>
<dbReference type="EMBL" id="ML011477">
    <property type="protein sequence ID" value="RKO95535.1"/>
    <property type="molecule type" value="Genomic_DNA"/>
</dbReference>
<reference evidence="3" key="1">
    <citation type="journal article" date="2018" name="Nat. Microbiol.">
        <title>Leveraging single-cell genomics to expand the fungal tree of life.</title>
        <authorList>
            <person name="Ahrendt S.R."/>
            <person name="Quandt C.A."/>
            <person name="Ciobanu D."/>
            <person name="Clum A."/>
            <person name="Salamov A."/>
            <person name="Andreopoulos B."/>
            <person name="Cheng J.F."/>
            <person name="Woyke T."/>
            <person name="Pelin A."/>
            <person name="Henrissat B."/>
            <person name="Reynolds N.K."/>
            <person name="Benny G.L."/>
            <person name="Smith M.E."/>
            <person name="James T.Y."/>
            <person name="Grigoriev I.V."/>
        </authorList>
    </citation>
    <scope>NUCLEOTIDE SEQUENCE [LARGE SCALE GENOMIC DNA]</scope>
    <source>
        <strain evidence="3">ATCC 52028</strain>
    </source>
</reference>
<gene>
    <name evidence="2" type="ORF">CAUPRSCDRAFT_12767</name>
</gene>
<accession>A0A4P9WSZ8</accession>
<sequence>MSTVNEEPVLPRRRRASIAIPSPRDPDLAAAATPEGPDGPFSFLHRARRVQSMPVDMLPSTITALAGSPVATSVGSSPSCGSSGTQCFPSDAPRPWPALQSQMPSEPLHATPPGESGPQGAEDISPASAQTADRFMAECTPSISDQSADHRPARVTRVSTVRLTHRRSASTLSAPTRLLRRPGLDADDAAAALRHVEAEGLGAIADGVGPRVKVRLRRCEPGCGHIQQLDLRHHDVALG</sequence>
<feature type="non-terminal residue" evidence="2">
    <location>
        <position position="239"/>
    </location>
</feature>
<feature type="region of interest" description="Disordered" evidence="1">
    <location>
        <begin position="1"/>
        <end position="42"/>
    </location>
</feature>
<feature type="compositionally biased region" description="Low complexity" evidence="1">
    <location>
        <begin position="73"/>
        <end position="84"/>
    </location>
</feature>
<evidence type="ECO:0000256" key="1">
    <source>
        <dbReference type="SAM" id="MobiDB-lite"/>
    </source>
</evidence>
<dbReference type="AlphaFoldDB" id="A0A4P9WSZ8"/>
<evidence type="ECO:0000313" key="3">
    <source>
        <dbReference type="Proteomes" id="UP000268535"/>
    </source>
</evidence>
<organism evidence="2 3">
    <name type="scientific">Caulochytrium protostelioides</name>
    <dbReference type="NCBI Taxonomy" id="1555241"/>
    <lineage>
        <taxon>Eukaryota</taxon>
        <taxon>Fungi</taxon>
        <taxon>Fungi incertae sedis</taxon>
        <taxon>Chytridiomycota</taxon>
        <taxon>Chytridiomycota incertae sedis</taxon>
        <taxon>Chytridiomycetes</taxon>
        <taxon>Caulochytriales</taxon>
        <taxon>Caulochytriaceae</taxon>
        <taxon>Caulochytrium</taxon>
    </lineage>
</organism>
<evidence type="ECO:0000313" key="2">
    <source>
        <dbReference type="EMBL" id="RKO95535.1"/>
    </source>
</evidence>
<name>A0A4P9WSZ8_9FUNG</name>
<dbReference type="Proteomes" id="UP000268535">
    <property type="component" value="Unassembled WGS sequence"/>
</dbReference>